<evidence type="ECO:0000313" key="1">
    <source>
        <dbReference type="EMBL" id="SDT91994.1"/>
    </source>
</evidence>
<dbReference type="Proteomes" id="UP000182882">
    <property type="component" value="Unassembled WGS sequence"/>
</dbReference>
<gene>
    <name evidence="1" type="ORF">SAMN05216406_11089</name>
</gene>
<dbReference type="EMBL" id="FNLN01000010">
    <property type="protein sequence ID" value="SDT91994.1"/>
    <property type="molecule type" value="Genomic_DNA"/>
</dbReference>
<dbReference type="RefSeq" id="WP_062559606.1">
    <property type="nucleotide sequence ID" value="NZ_CP013341.1"/>
</dbReference>
<protein>
    <submittedName>
        <fullName evidence="1">Uncharacterized protein</fullName>
    </submittedName>
</protein>
<accession>A0A1H2EAD5</accession>
<reference evidence="2" key="1">
    <citation type="submission" date="2016-10" db="EMBL/GenBank/DDBJ databases">
        <authorList>
            <person name="Varghese N."/>
            <person name="Submissions S."/>
        </authorList>
    </citation>
    <scope>NUCLEOTIDE SEQUENCE [LARGE SCALE GENOMIC DNA]</scope>
    <source>
        <strain evidence="2">Nm10</strain>
    </source>
</reference>
<proteinExistence type="predicted"/>
<sequence>MKRVPSEITFGYKILEIPTLAEMGIPLAGLSDVVFDSETENWSNPESCWIDRGEPILSYSIINYSNAKKTMFSFMNDPVNTEKYEITAPISGIFTKIYHQRTQEYSLNFDTGLQYQWTKIFGFPVILIPNEEPLPEHHNFYVYDEISSHFYYNFDAILIRDQHSVNPERLRSYIERKESGTRQQYLNWLNEIKQRESSNFRNYKIREISEEDKELVNNIQQLRAKDLQLRNKLAHIARDFGESI</sequence>
<dbReference type="KEGG" id="nur:ATY38_12570"/>
<name>A0A1H2EAD5_9PROT</name>
<dbReference type="AlphaFoldDB" id="A0A1H2EAD5"/>
<evidence type="ECO:0000313" key="2">
    <source>
        <dbReference type="Proteomes" id="UP000182882"/>
    </source>
</evidence>
<organism evidence="1 2">
    <name type="scientific">Nitrosomonas ureae</name>
    <dbReference type="NCBI Taxonomy" id="44577"/>
    <lineage>
        <taxon>Bacteria</taxon>
        <taxon>Pseudomonadati</taxon>
        <taxon>Pseudomonadota</taxon>
        <taxon>Betaproteobacteria</taxon>
        <taxon>Nitrosomonadales</taxon>
        <taxon>Nitrosomonadaceae</taxon>
        <taxon>Nitrosomonas</taxon>
    </lineage>
</organism>
<keyword evidence="2" id="KW-1185">Reference proteome</keyword>